<organism evidence="3 4">
    <name type="scientific">Advenella mandrilli</name>
    <dbReference type="NCBI Taxonomy" id="2800330"/>
    <lineage>
        <taxon>Bacteria</taxon>
        <taxon>Pseudomonadati</taxon>
        <taxon>Pseudomonadota</taxon>
        <taxon>Betaproteobacteria</taxon>
        <taxon>Burkholderiales</taxon>
        <taxon>Alcaligenaceae</taxon>
    </lineage>
</organism>
<dbReference type="PANTHER" id="PTHR46558:SF11">
    <property type="entry name" value="HTH-TYPE TRANSCRIPTIONAL REGULATOR XRE"/>
    <property type="match status" value="1"/>
</dbReference>
<gene>
    <name evidence="3" type="ORF">JHL22_00745</name>
</gene>
<dbReference type="RefSeq" id="WP_200232744.1">
    <property type="nucleotide sequence ID" value="NZ_JAENGP010000001.1"/>
</dbReference>
<dbReference type="PROSITE" id="PS50943">
    <property type="entry name" value="HTH_CROC1"/>
    <property type="match status" value="1"/>
</dbReference>
<dbReference type="Proteomes" id="UP000635316">
    <property type="component" value="Unassembled WGS sequence"/>
</dbReference>
<evidence type="ECO:0000313" key="4">
    <source>
        <dbReference type="Proteomes" id="UP000635316"/>
    </source>
</evidence>
<keyword evidence="1" id="KW-0238">DNA-binding</keyword>
<dbReference type="SMART" id="SM00530">
    <property type="entry name" value="HTH_XRE"/>
    <property type="match status" value="1"/>
</dbReference>
<dbReference type="Pfam" id="PF01381">
    <property type="entry name" value="HTH_3"/>
    <property type="match status" value="1"/>
</dbReference>
<dbReference type="Gene3D" id="1.10.260.40">
    <property type="entry name" value="lambda repressor-like DNA-binding domains"/>
    <property type="match status" value="1"/>
</dbReference>
<dbReference type="PANTHER" id="PTHR46558">
    <property type="entry name" value="TRACRIPTIONAL REGULATORY PROTEIN-RELATED-RELATED"/>
    <property type="match status" value="1"/>
</dbReference>
<dbReference type="InterPro" id="IPR010982">
    <property type="entry name" value="Lambda_DNA-bd_dom_sf"/>
</dbReference>
<evidence type="ECO:0000259" key="2">
    <source>
        <dbReference type="PROSITE" id="PS50943"/>
    </source>
</evidence>
<sequence length="114" mass="12590">MSEAKTKHLASLVGRAIAKRRVACRLTQEQVAEQLGIGIEAVSRIERGVALPTVVRLGEFADVFECSIADLVTETSARSTDQATYIDGLLSKLVHDDRIMVLDILEKLVNRLER</sequence>
<reference evidence="3 4" key="1">
    <citation type="submission" date="2020-12" db="EMBL/GenBank/DDBJ databases">
        <authorList>
            <person name="Lu T."/>
            <person name="Wang Q."/>
            <person name="Han X."/>
        </authorList>
    </citation>
    <scope>NUCLEOTIDE SEQUENCE [LARGE SCALE GENOMIC DNA]</scope>
    <source>
        <strain evidence="3 4">WQ 585</strain>
    </source>
</reference>
<protein>
    <submittedName>
        <fullName evidence="3">Helix-turn-helix transcriptional regulator</fullName>
    </submittedName>
</protein>
<comment type="caution">
    <text evidence="3">The sequence shown here is derived from an EMBL/GenBank/DDBJ whole genome shotgun (WGS) entry which is preliminary data.</text>
</comment>
<evidence type="ECO:0000313" key="3">
    <source>
        <dbReference type="EMBL" id="MBK1779737.1"/>
    </source>
</evidence>
<evidence type="ECO:0000256" key="1">
    <source>
        <dbReference type="ARBA" id="ARBA00023125"/>
    </source>
</evidence>
<dbReference type="InterPro" id="IPR001387">
    <property type="entry name" value="Cro/C1-type_HTH"/>
</dbReference>
<name>A0ABS1E854_9BURK</name>
<accession>A0ABS1E854</accession>
<proteinExistence type="predicted"/>
<dbReference type="SUPFAM" id="SSF47413">
    <property type="entry name" value="lambda repressor-like DNA-binding domains"/>
    <property type="match status" value="1"/>
</dbReference>
<keyword evidence="4" id="KW-1185">Reference proteome</keyword>
<feature type="domain" description="HTH cro/C1-type" evidence="2">
    <location>
        <begin position="17"/>
        <end position="71"/>
    </location>
</feature>
<dbReference type="CDD" id="cd00093">
    <property type="entry name" value="HTH_XRE"/>
    <property type="match status" value="1"/>
</dbReference>
<dbReference type="EMBL" id="JAENGP010000001">
    <property type="protein sequence ID" value="MBK1779737.1"/>
    <property type="molecule type" value="Genomic_DNA"/>
</dbReference>